<comment type="caution">
    <text evidence="1">The sequence shown here is derived from an EMBL/GenBank/DDBJ whole genome shotgun (WGS) entry which is preliminary data.</text>
</comment>
<gene>
    <name evidence="1" type="ORF">DU506_01390</name>
</gene>
<dbReference type="SUPFAM" id="SSF52540">
    <property type="entry name" value="P-loop containing nucleoside triphosphate hydrolases"/>
    <property type="match status" value="1"/>
</dbReference>
<name>A0A368U9E4_9GAMM</name>
<keyword evidence="2" id="KW-1185">Reference proteome</keyword>
<evidence type="ECO:0000313" key="2">
    <source>
        <dbReference type="Proteomes" id="UP000253204"/>
    </source>
</evidence>
<dbReference type="RefSeq" id="WP_114485167.1">
    <property type="nucleotide sequence ID" value="NZ_CBCSHM010000001.1"/>
</dbReference>
<proteinExistence type="predicted"/>
<dbReference type="AlphaFoldDB" id="A0A368U9E4"/>
<reference evidence="1 2" key="1">
    <citation type="submission" date="2018-07" db="EMBL/GenBank/DDBJ databases">
        <title>Halomonas rutogse sp. nov., isolated from Lake TangqianCo on Tibetan Plateau.</title>
        <authorList>
            <person name="Lu H."/>
            <person name="Xing P."/>
            <person name="Wu Q."/>
        </authorList>
    </citation>
    <scope>NUCLEOTIDE SEQUENCE [LARGE SCALE GENOMIC DNA]</scope>
    <source>
        <strain evidence="1 2">TQ8S</strain>
    </source>
</reference>
<protein>
    <submittedName>
        <fullName evidence="1">Uncharacterized protein</fullName>
    </submittedName>
</protein>
<sequence>MIVIEKALSTLGLIKSGTRLSPVHAGYNELLFDSSGGAITIYRIYGALRRFEGKQRERKLQDLERYLGTWNSRSGYYMTFIHEHSADGLQEQIKSSHDPMRATMRRIKMPSAEHMLNSREEMLDGKLHYENLYLVLHTTTAVLPAKERDPKKAKKWGFPVGQGGNHFTKLHDMHAMYETQMEGALDQLSIQYYKLNARDGASLIGSMWKRRKIRPEGIRLVGDHITAFAESVAYRKTSTGYAPIFNLQDMAYPSLSEQLFDDKIYFPAERDDFCQIGGNYQASLKMVQAPGGGSVKPYNDLRKRLSADTNYRLSIQLASGSNATATLAVKRIMALMLAATNTQNLEIAKSIEELDGLQENGVSVSGVRIMCATWARDTQTLERNVDKLHGAFQFWGGQSGGGARLVSITDNPEEGVAATLPGAIMKGPMTFMPIGIISEILPIEMTTSPWAQGLIMRSGADQAYPLDPGDNALLDFHVYVLIGGTGKGKSVTMTELIKACLFRGGLEGLPHVRYLDVGYTSKALFTYLRYMLPEARRHEIVHYTIQNTPAYALNLFDTPLGMREPPPQELSFMADTVGSFLSGGAGAGMANSILRKLGSLVVKEAYRLFSDTGRMARTYYHPDKYPELVEAIKHHGIEVISGKTLWYHIGDALFDVGEIRMASIAQRHASPTLPDLLGVISSSTSIQEAFKDQEVEGTGILNYAVTTLQSMIESFPALSGATQLDIETAKMIGIDMQDVANSSEETNLFYMILQNVLSRGFMTDPDEISRLNMPDQYREYHRKRIRELRSADKLFAFDELHRLSVGLDNSAPPPRAMMLLMRWIKEVRKYGIRLLLSTQSMDHMPPEIKGEGMWSLFFCMGVDAIPAQEKLVELFDISEYGQHVLTQLNGPIPGKGAPCLFLANTKFGMIEQDLYIVTSAFELWAAPTKASNLELMQEAISKIGDPILTARALTNMFPKGSAESELRRLMDQEDKTTNQAKAIIVNRVIEKAENLRLSQPDE</sequence>
<organism evidence="1 2">
    <name type="scientific">Vreelandella rituensis</name>
    <dbReference type="NCBI Taxonomy" id="2282306"/>
    <lineage>
        <taxon>Bacteria</taxon>
        <taxon>Pseudomonadati</taxon>
        <taxon>Pseudomonadota</taxon>
        <taxon>Gammaproteobacteria</taxon>
        <taxon>Oceanospirillales</taxon>
        <taxon>Halomonadaceae</taxon>
        <taxon>Vreelandella</taxon>
    </lineage>
</organism>
<dbReference type="OrthoDB" id="7229084at2"/>
<evidence type="ECO:0000313" key="1">
    <source>
        <dbReference type="EMBL" id="RCV93839.1"/>
    </source>
</evidence>
<dbReference type="Gene3D" id="3.40.50.300">
    <property type="entry name" value="P-loop containing nucleotide triphosphate hydrolases"/>
    <property type="match status" value="1"/>
</dbReference>
<dbReference type="InterPro" id="IPR027417">
    <property type="entry name" value="P-loop_NTPase"/>
</dbReference>
<dbReference type="EMBL" id="QPIJ01000001">
    <property type="protein sequence ID" value="RCV93839.1"/>
    <property type="molecule type" value="Genomic_DNA"/>
</dbReference>
<dbReference type="Proteomes" id="UP000253204">
    <property type="component" value="Unassembled WGS sequence"/>
</dbReference>
<accession>A0A368U9E4</accession>